<proteinExistence type="predicted"/>
<name>A0A7G9Z2J1_9EURY</name>
<dbReference type="EMBL" id="MT631582">
    <property type="protein sequence ID" value="QNO54475.1"/>
    <property type="molecule type" value="Genomic_DNA"/>
</dbReference>
<evidence type="ECO:0000313" key="1">
    <source>
        <dbReference type="EMBL" id="QNO54475.1"/>
    </source>
</evidence>
<gene>
    <name evidence="1" type="ORF">ILIMKHIM_00004</name>
</gene>
<protein>
    <submittedName>
        <fullName evidence="1">Uncharacterized protein</fullName>
    </submittedName>
</protein>
<accession>A0A7G9Z2J1</accession>
<dbReference type="AlphaFoldDB" id="A0A7G9Z2J1"/>
<reference evidence="1" key="1">
    <citation type="submission" date="2020-06" db="EMBL/GenBank/DDBJ databases">
        <title>Unique genomic features of the anaerobic methanotrophic archaea.</title>
        <authorList>
            <person name="Chadwick G.L."/>
            <person name="Skennerton C.T."/>
            <person name="Laso-Perez R."/>
            <person name="Leu A.O."/>
            <person name="Speth D.R."/>
            <person name="Yu H."/>
            <person name="Morgan-Lang C."/>
            <person name="Hatzenpichler R."/>
            <person name="Goudeau D."/>
            <person name="Malmstrom R."/>
            <person name="Brazelton W.J."/>
            <person name="Woyke T."/>
            <person name="Hallam S.J."/>
            <person name="Tyson G.W."/>
            <person name="Wegener G."/>
            <person name="Boetius A."/>
            <person name="Orphan V."/>
        </authorList>
    </citation>
    <scope>NUCLEOTIDE SEQUENCE</scope>
</reference>
<organism evidence="1">
    <name type="scientific">Candidatus Methanophaga sp. ANME-1 ERB7</name>
    <dbReference type="NCBI Taxonomy" id="2759913"/>
    <lineage>
        <taxon>Archaea</taxon>
        <taxon>Methanobacteriati</taxon>
        <taxon>Methanobacteriota</taxon>
        <taxon>Stenosarchaea group</taxon>
        <taxon>Methanomicrobia</taxon>
        <taxon>Candidatus Methanophagales</taxon>
        <taxon>Candidatus Methanophagaceae</taxon>
        <taxon>Candidatus Methanophaga</taxon>
    </lineage>
</organism>
<sequence>MNVATASHSIARIRARKTLNLCFQAMKKVSRIVVVSKTPLGENSCQNHHDVLFFVFISSNISSISSRPFI</sequence>